<keyword evidence="3" id="KW-1185">Reference proteome</keyword>
<comment type="caution">
    <text evidence="2">The sequence shown here is derived from an EMBL/GenBank/DDBJ whole genome shotgun (WGS) entry which is preliminary data.</text>
</comment>
<evidence type="ECO:0000259" key="1">
    <source>
        <dbReference type="PROSITE" id="PS50106"/>
    </source>
</evidence>
<dbReference type="SUPFAM" id="SSF48371">
    <property type="entry name" value="ARM repeat"/>
    <property type="match status" value="1"/>
</dbReference>
<gene>
    <name evidence="2" type="ORF">CCMP2556_LOCUS29283</name>
</gene>
<evidence type="ECO:0000313" key="3">
    <source>
        <dbReference type="Proteomes" id="UP001642484"/>
    </source>
</evidence>
<proteinExistence type="predicted"/>
<dbReference type="InterPro" id="IPR001478">
    <property type="entry name" value="PDZ"/>
</dbReference>
<feature type="domain" description="PDZ" evidence="1">
    <location>
        <begin position="552"/>
        <end position="608"/>
    </location>
</feature>
<evidence type="ECO:0000313" key="2">
    <source>
        <dbReference type="EMBL" id="CAK9059480.1"/>
    </source>
</evidence>
<dbReference type="CDD" id="cd00136">
    <property type="entry name" value="PDZ_canonical"/>
    <property type="match status" value="1"/>
</dbReference>
<sequence>MGKTLHKKLKKTPVAWLRNEAFHSGTVGLRTLQRVIYPNITTEELHVDSMDILSFLGNCAIKPANFIYRNVIRTVCLLLSHHEMGPRVQQALEPSNVVPTCLFAMKDCEDTYVQVYGFLLVANFSRDRALLYNFLNESAVINELLTTIRRSAPHANAPEATLPVRETLSNVTGPWSSSAVARNRSWAPNPERLRRGAFGYMLAMSALTNFAERVKEKFRGDDGEIPVNPDMKDDGGLVISNRITLNKLTSTCMRELDTIAMEKKLGELTPSEEFIAMLRVLICANNFMARVELEDPGRGGEVKLEAMDVHHSVTTWLGKVSGTAQVLQALRHDFRTLGMLHSKTQGMLEAFPAHTEGGAASSLVAAVVECLTGLTFLSPLSIRAPLVAYRISLGCPEWLQPSLMALIANALADPARINQFEEDEPECMLRARSDHLFPMLATSTLEIRQKVLGVLANAAAQDELLEFIVNSGVFRICKGIPGKGWFVEHFALMIELTRMLANLTCRQNTHKAVMTPDTMAFLRDVLRHCAVLFHRAPCSELGQDEDKFDYYEVVFEPEDAPPLGLRIGWELPPQLSKVLPNRSAARVCTELRPGDELVEVNGTDVTELEQGDIEPMFEARPLKLLFRRRPEPSKERGRGALRGWMKGGGALEAVVTRGVREKQEEGMRVVGNIRIEQVQKVAAYGDPAQYLECFNLAVLVIHNLAVEAKNLELLHSEPRILRVLLEVGCSLQRQVMPADATSPSLRRLIFSTLTCLCQEKAVSGRIFHAMAEYFQNCQKTDSSLHKYIMCGSDEERAEGGRREGGTGVRRGGL</sequence>
<protein>
    <recommendedName>
        <fullName evidence="1">PDZ domain-containing protein</fullName>
    </recommendedName>
</protein>
<accession>A0ABP0NB53</accession>
<dbReference type="PROSITE" id="PS50106">
    <property type="entry name" value="PDZ"/>
    <property type="match status" value="1"/>
</dbReference>
<dbReference type="Proteomes" id="UP001642484">
    <property type="component" value="Unassembled WGS sequence"/>
</dbReference>
<dbReference type="SMART" id="SM00228">
    <property type="entry name" value="PDZ"/>
    <property type="match status" value="1"/>
</dbReference>
<dbReference type="SUPFAM" id="SSF50156">
    <property type="entry name" value="PDZ domain-like"/>
    <property type="match status" value="1"/>
</dbReference>
<reference evidence="2 3" key="1">
    <citation type="submission" date="2024-02" db="EMBL/GenBank/DDBJ databases">
        <authorList>
            <person name="Chen Y."/>
            <person name="Shah S."/>
            <person name="Dougan E. K."/>
            <person name="Thang M."/>
            <person name="Chan C."/>
        </authorList>
    </citation>
    <scope>NUCLEOTIDE SEQUENCE [LARGE SCALE GENOMIC DNA]</scope>
</reference>
<dbReference type="InterPro" id="IPR016024">
    <property type="entry name" value="ARM-type_fold"/>
</dbReference>
<name>A0ABP0NB53_9DINO</name>
<organism evidence="2 3">
    <name type="scientific">Durusdinium trenchii</name>
    <dbReference type="NCBI Taxonomy" id="1381693"/>
    <lineage>
        <taxon>Eukaryota</taxon>
        <taxon>Sar</taxon>
        <taxon>Alveolata</taxon>
        <taxon>Dinophyceae</taxon>
        <taxon>Suessiales</taxon>
        <taxon>Symbiodiniaceae</taxon>
        <taxon>Durusdinium</taxon>
    </lineage>
</organism>
<dbReference type="EMBL" id="CAXAMN010021429">
    <property type="protein sequence ID" value="CAK9059480.1"/>
    <property type="molecule type" value="Genomic_DNA"/>
</dbReference>
<dbReference type="Gene3D" id="2.30.42.10">
    <property type="match status" value="1"/>
</dbReference>
<dbReference type="InterPro" id="IPR036034">
    <property type="entry name" value="PDZ_sf"/>
</dbReference>